<evidence type="ECO:0000256" key="5">
    <source>
        <dbReference type="SAM" id="MobiDB-lite"/>
    </source>
</evidence>
<dbReference type="InterPro" id="IPR046335">
    <property type="entry name" value="LacI/GalR-like_sensor"/>
</dbReference>
<dbReference type="PROSITE" id="PS50943">
    <property type="entry name" value="HTH_CROC1"/>
    <property type="match status" value="1"/>
</dbReference>
<reference evidence="8 9" key="1">
    <citation type="submission" date="2019-03" db="EMBL/GenBank/DDBJ databases">
        <title>Draft genome sequences of novel Actinobacteria.</title>
        <authorList>
            <person name="Sahin N."/>
            <person name="Ay H."/>
            <person name="Saygin H."/>
        </authorList>
    </citation>
    <scope>NUCLEOTIDE SEQUENCE [LARGE SCALE GENOMIC DNA]</scope>
    <source>
        <strain evidence="8 9">DSM 41900</strain>
    </source>
</reference>
<dbReference type="GO" id="GO:0003700">
    <property type="term" value="F:DNA-binding transcription factor activity"/>
    <property type="evidence" value="ECO:0007669"/>
    <property type="project" value="TreeGrafter"/>
</dbReference>
<comment type="caution">
    <text evidence="8">The sequence shown here is derived from an EMBL/GenBank/DDBJ whole genome shotgun (WGS) entry which is preliminary data.</text>
</comment>
<keyword evidence="4" id="KW-0804">Transcription</keyword>
<dbReference type="PROSITE" id="PS50932">
    <property type="entry name" value="HTH_LACI_2"/>
    <property type="match status" value="1"/>
</dbReference>
<evidence type="ECO:0000259" key="6">
    <source>
        <dbReference type="PROSITE" id="PS50932"/>
    </source>
</evidence>
<evidence type="ECO:0000313" key="9">
    <source>
        <dbReference type="Proteomes" id="UP000295345"/>
    </source>
</evidence>
<keyword evidence="1" id="KW-0678">Repressor</keyword>
<sequence length="383" mass="40092">MPVKRHRQAPTQADVARRAGVSQATVSAVVNGRAAANRIPAETERLVKDAVRELGYAANPAARSLRGKGNRLLGVHTFEAVFPISSRDFYHEFLIGVEEQAVAEGYDLVLFTSTEGPNGQRRLYQADGSNRLKVADGSVLLGVAHDHSDLARLGRDGYPFVHIGRREVPGAEIPYVGADYAAGTRDAVAGLVALGHRRVGYLGIPHRVESLVDREAGYRAACAAAGIPALPVLMDGTELTPEWFDLAVGTGITAFVTEDEGLAGRLVEFAAGRAMGIPDDLSVITLRDTANGPYPGTPWSCLGIPRNEIGRAAVRLLISMLQAPPETRLGPATARAGGDPGGEATSVPQADPGGSDVDIVSQVLLPCTPPGAGTIAAPPRGNA</sequence>
<protein>
    <submittedName>
        <fullName evidence="8">LacI family transcriptional regulator</fullName>
    </submittedName>
</protein>
<gene>
    <name evidence="8" type="ORF">E1283_07385</name>
</gene>
<dbReference type="InterPro" id="IPR000843">
    <property type="entry name" value="HTH_LacI"/>
</dbReference>
<accession>A0A4R4TNE2</accession>
<keyword evidence="2" id="KW-0805">Transcription regulation</keyword>
<dbReference type="SUPFAM" id="SSF53822">
    <property type="entry name" value="Periplasmic binding protein-like I"/>
    <property type="match status" value="1"/>
</dbReference>
<dbReference type="Gene3D" id="3.40.50.2300">
    <property type="match status" value="2"/>
</dbReference>
<dbReference type="Pfam" id="PF00356">
    <property type="entry name" value="LacI"/>
    <property type="match status" value="1"/>
</dbReference>
<feature type="domain" description="HTH lacI-type" evidence="6">
    <location>
        <begin position="10"/>
        <end position="67"/>
    </location>
</feature>
<dbReference type="RefSeq" id="WP_132817092.1">
    <property type="nucleotide sequence ID" value="NZ_SMKI01000054.1"/>
</dbReference>
<feature type="region of interest" description="Disordered" evidence="5">
    <location>
        <begin position="327"/>
        <end position="356"/>
    </location>
</feature>
<name>A0A4R4TNE2_9ACTN</name>
<proteinExistence type="predicted"/>
<evidence type="ECO:0000256" key="2">
    <source>
        <dbReference type="ARBA" id="ARBA00023015"/>
    </source>
</evidence>
<dbReference type="OrthoDB" id="9790412at2"/>
<dbReference type="InterPro" id="IPR010982">
    <property type="entry name" value="Lambda_DNA-bd_dom_sf"/>
</dbReference>
<dbReference type="GO" id="GO:0000976">
    <property type="term" value="F:transcription cis-regulatory region binding"/>
    <property type="evidence" value="ECO:0007669"/>
    <property type="project" value="TreeGrafter"/>
</dbReference>
<dbReference type="Proteomes" id="UP000295345">
    <property type="component" value="Unassembled WGS sequence"/>
</dbReference>
<dbReference type="PANTHER" id="PTHR30146">
    <property type="entry name" value="LACI-RELATED TRANSCRIPTIONAL REPRESSOR"/>
    <property type="match status" value="1"/>
</dbReference>
<keyword evidence="9" id="KW-1185">Reference proteome</keyword>
<dbReference type="Gene3D" id="1.10.260.40">
    <property type="entry name" value="lambda repressor-like DNA-binding domains"/>
    <property type="match status" value="1"/>
</dbReference>
<evidence type="ECO:0000313" key="8">
    <source>
        <dbReference type="EMBL" id="TDC77404.1"/>
    </source>
</evidence>
<dbReference type="InterPro" id="IPR001387">
    <property type="entry name" value="Cro/C1-type_HTH"/>
</dbReference>
<evidence type="ECO:0000256" key="1">
    <source>
        <dbReference type="ARBA" id="ARBA00022491"/>
    </source>
</evidence>
<evidence type="ECO:0000256" key="4">
    <source>
        <dbReference type="ARBA" id="ARBA00023163"/>
    </source>
</evidence>
<dbReference type="InterPro" id="IPR028082">
    <property type="entry name" value="Peripla_BP_I"/>
</dbReference>
<dbReference type="PANTHER" id="PTHR30146:SF148">
    <property type="entry name" value="HTH-TYPE TRANSCRIPTIONAL REPRESSOR PURR-RELATED"/>
    <property type="match status" value="1"/>
</dbReference>
<dbReference type="Pfam" id="PF13377">
    <property type="entry name" value="Peripla_BP_3"/>
    <property type="match status" value="1"/>
</dbReference>
<dbReference type="CDD" id="cd01392">
    <property type="entry name" value="HTH_LacI"/>
    <property type="match status" value="1"/>
</dbReference>
<dbReference type="SMART" id="SM00354">
    <property type="entry name" value="HTH_LACI"/>
    <property type="match status" value="1"/>
</dbReference>
<dbReference type="SUPFAM" id="SSF47413">
    <property type="entry name" value="lambda repressor-like DNA-binding domains"/>
    <property type="match status" value="1"/>
</dbReference>
<evidence type="ECO:0000256" key="3">
    <source>
        <dbReference type="ARBA" id="ARBA00023125"/>
    </source>
</evidence>
<dbReference type="EMBL" id="SMKI01000054">
    <property type="protein sequence ID" value="TDC77404.1"/>
    <property type="molecule type" value="Genomic_DNA"/>
</dbReference>
<keyword evidence="3" id="KW-0238">DNA-binding</keyword>
<dbReference type="CDD" id="cd06267">
    <property type="entry name" value="PBP1_LacI_sugar_binding-like"/>
    <property type="match status" value="1"/>
</dbReference>
<dbReference type="AlphaFoldDB" id="A0A4R4TNE2"/>
<organism evidence="8 9">
    <name type="scientific">Streptomyces hainanensis</name>
    <dbReference type="NCBI Taxonomy" id="402648"/>
    <lineage>
        <taxon>Bacteria</taxon>
        <taxon>Bacillati</taxon>
        <taxon>Actinomycetota</taxon>
        <taxon>Actinomycetes</taxon>
        <taxon>Kitasatosporales</taxon>
        <taxon>Streptomycetaceae</taxon>
        <taxon>Streptomyces</taxon>
    </lineage>
</organism>
<evidence type="ECO:0000259" key="7">
    <source>
        <dbReference type="PROSITE" id="PS50943"/>
    </source>
</evidence>
<feature type="domain" description="HTH cro/C1-type" evidence="7">
    <location>
        <begin position="11"/>
        <end position="34"/>
    </location>
</feature>